<keyword evidence="2" id="KW-0812">Transmembrane</keyword>
<dbReference type="Pfam" id="PF20237">
    <property type="entry name" value="DUF6594"/>
    <property type="match status" value="1"/>
</dbReference>
<evidence type="ECO:0000313" key="4">
    <source>
        <dbReference type="EMBL" id="RFU36296.1"/>
    </source>
</evidence>
<feature type="compositionally biased region" description="Polar residues" evidence="1">
    <location>
        <begin position="889"/>
        <end position="902"/>
    </location>
</feature>
<evidence type="ECO:0000256" key="1">
    <source>
        <dbReference type="SAM" id="MobiDB-lite"/>
    </source>
</evidence>
<evidence type="ECO:0000256" key="2">
    <source>
        <dbReference type="SAM" id="Phobius"/>
    </source>
</evidence>
<dbReference type="STRING" id="5539.A0A3E2HSI4"/>
<evidence type="ECO:0000259" key="3">
    <source>
        <dbReference type="Pfam" id="PF20237"/>
    </source>
</evidence>
<gene>
    <name evidence="4" type="ORF">B7463_g95</name>
</gene>
<proteinExistence type="predicted"/>
<accession>A0A3E2HSI4</accession>
<keyword evidence="2" id="KW-1133">Transmembrane helix</keyword>
<dbReference type="InterPro" id="IPR046529">
    <property type="entry name" value="DUF6594"/>
</dbReference>
<feature type="non-terminal residue" evidence="4">
    <location>
        <position position="1"/>
    </location>
</feature>
<protein>
    <recommendedName>
        <fullName evidence="3">DUF6594 domain-containing protein</fullName>
    </recommendedName>
</protein>
<feature type="transmembrane region" description="Helical" evidence="2">
    <location>
        <begin position="1148"/>
        <end position="1167"/>
    </location>
</feature>
<feature type="region of interest" description="Disordered" evidence="1">
    <location>
        <begin position="871"/>
        <end position="902"/>
    </location>
</feature>
<name>A0A3E2HSI4_SCYLI</name>
<dbReference type="Proteomes" id="UP000258309">
    <property type="component" value="Unassembled WGS sequence"/>
</dbReference>
<feature type="domain" description="DUF6594" evidence="3">
    <location>
        <begin position="979"/>
        <end position="1172"/>
    </location>
</feature>
<dbReference type="PANTHER" id="PTHR33112">
    <property type="entry name" value="DOMAIN PROTEIN, PUTATIVE-RELATED"/>
    <property type="match status" value="1"/>
</dbReference>
<dbReference type="PANTHER" id="PTHR33112:SF16">
    <property type="entry name" value="HETEROKARYON INCOMPATIBILITY DOMAIN-CONTAINING PROTEIN"/>
    <property type="match status" value="1"/>
</dbReference>
<keyword evidence="5" id="KW-1185">Reference proteome</keyword>
<keyword evidence="2" id="KW-0472">Membrane</keyword>
<feature type="non-terminal residue" evidence="4">
    <location>
        <position position="1187"/>
    </location>
</feature>
<comment type="caution">
    <text evidence="4">The sequence shown here is derived from an EMBL/GenBank/DDBJ whole genome shotgun (WGS) entry which is preliminary data.</text>
</comment>
<reference evidence="4 5" key="1">
    <citation type="submission" date="2018-05" db="EMBL/GenBank/DDBJ databases">
        <title>Draft genome sequence of Scytalidium lignicola DSM 105466, a ubiquitous saprotrophic fungus.</title>
        <authorList>
            <person name="Buettner E."/>
            <person name="Gebauer A.M."/>
            <person name="Hofrichter M."/>
            <person name="Liers C."/>
            <person name="Kellner H."/>
        </authorList>
    </citation>
    <scope>NUCLEOTIDE SEQUENCE [LARGE SCALE GENOMIC DNA]</scope>
    <source>
        <strain evidence="4 5">DSM 105466</strain>
    </source>
</reference>
<dbReference type="AlphaFoldDB" id="A0A3E2HSI4"/>
<feature type="transmembrane region" description="Helical" evidence="2">
    <location>
        <begin position="1120"/>
        <end position="1142"/>
    </location>
</feature>
<evidence type="ECO:0000313" key="5">
    <source>
        <dbReference type="Proteomes" id="UP000258309"/>
    </source>
</evidence>
<dbReference type="OrthoDB" id="5346581at2759"/>
<organism evidence="4 5">
    <name type="scientific">Scytalidium lignicola</name>
    <name type="common">Hyphomycete</name>
    <dbReference type="NCBI Taxonomy" id="5539"/>
    <lineage>
        <taxon>Eukaryota</taxon>
        <taxon>Fungi</taxon>
        <taxon>Dikarya</taxon>
        <taxon>Ascomycota</taxon>
        <taxon>Pezizomycotina</taxon>
        <taxon>Leotiomycetes</taxon>
        <taxon>Leotiomycetes incertae sedis</taxon>
        <taxon>Scytalidium</taxon>
    </lineage>
</organism>
<sequence length="1187" mass="135650">MSFSQKVSLHHLVTEHLSVVTRAISNVLSTDVAEFTYAQIVAGLPTRDSYGDFHYTTDVDEGSPVLHHLSLCDRVLAKTRTFKSNFDPLSLQFDAYVLQAFQNERLGSRAFLLRLVELVAVACHQIAVFLYKLDHNLHKGQYEKWRIAREEVLRASWTRSVPLRLPPVPFFHRSYNADKQYPNGTADIAGYWAEAKILGGVVLFDRGKSDLECNRVFFHQSLRDGPRTIYPLTDIQFKDLTNFLLSERDVAAPECPLPIHGSKFNRPRYDPYFAMKYFHIFRDRFERTLPAEHRRPHKFSDRDYPEIEDQLWILNHQFKAGEKGEPVDEAEMAIRQAVQVTYDLGFRWLWIDALSGADNADAGLSIMRDPRKVKPCLLNLQGTHWPTAKIQACISIDFASKPFHPISNRGWVFQEEILATRRLYFGSRELFWRCFCDSSSESDPRYTNEVGDTKELDDLLGTDRRVAQLKEGFDYFRISLQYKDPWPKRKGLRDNHFDHWYALIADYNERELTYPSDVLPALSGIASAMAQLHGCTYMAGLWLEDLQVGLSWLREGRRRLEDDRLTLLNEKIDDNTDLDLMSFQFVTKKALTLEGLLRTAAIDFSHGARSGYSNILEGARWCYPIKDIVSGKGIGFIALDNNPDQVPVQLVHCLLCDHYCWKVTCLALALTNPATAEFRRLDEADYNLSGRFTRLLKSLNTDKFARQGAIEQDQAVIANPVDRGSVQRMFVPKTGLMSRSVLEKWIIMPWRWRLRDHLAGLEDGMVRMRVVLGDQQTKPCRKLPITFPTGRIEPTEAEEITIIPDPDADSINPINMIEPLPINVVQPPTSRKSKGISVENSANGQPLFISKAATTPTDRVQRSWKAIIAGYQGKTRSRPRGRSSEGSPNWSEASSCEKTYRTSTPRVISPLGSFRKRNASPTSVASAASWNTLKSKISVGNDRDMQREKIMRLIDSEDMLDPTSNPYLRCSHEKRILLLAEEMQSERHFEFSRFERLCLINILNARHELVKLDEMITYPTTINLTGERETEEKLCMALLRYHWAIDIFERFSKFKQPETVDRLRRFLQNNLPTGLLDAAGREQREIDVVGVTSSYGKGTEAIINYYRMYARYISLIVDNLARLLIAVVGGILLLVPMTVLIFVDSLGLTLGITFIFLLVFSVVLSLVSKASNDRSDPGCHSSLWRDS</sequence>
<dbReference type="EMBL" id="NCSJ02000001">
    <property type="protein sequence ID" value="RFU36296.1"/>
    <property type="molecule type" value="Genomic_DNA"/>
</dbReference>